<name>A0ABM1QDF3_CAMSA</name>
<evidence type="ECO:0000256" key="1">
    <source>
        <dbReference type="SAM" id="MobiDB-lite"/>
    </source>
</evidence>
<evidence type="ECO:0000313" key="3">
    <source>
        <dbReference type="RefSeq" id="XP_019084791.1"/>
    </source>
</evidence>
<accession>A0ABM1QDF3</accession>
<proteinExistence type="predicted"/>
<feature type="region of interest" description="Disordered" evidence="1">
    <location>
        <begin position="108"/>
        <end position="129"/>
    </location>
</feature>
<protein>
    <submittedName>
        <fullName evidence="3">Uncharacterized protein LOC109126167</fullName>
    </submittedName>
</protein>
<dbReference type="GeneID" id="109126167"/>
<feature type="region of interest" description="Disordered" evidence="1">
    <location>
        <begin position="196"/>
        <end position="221"/>
    </location>
</feature>
<reference evidence="2" key="1">
    <citation type="journal article" date="2014" name="Nat. Commun.">
        <title>The emerging biofuel crop Camelina sativa retains a highly undifferentiated hexaploid genome structure.</title>
        <authorList>
            <person name="Kagale S."/>
            <person name="Koh C."/>
            <person name="Nixon J."/>
            <person name="Bollina V."/>
            <person name="Clarke W.E."/>
            <person name="Tuteja R."/>
            <person name="Spillane C."/>
            <person name="Robinson S.J."/>
            <person name="Links M.G."/>
            <person name="Clarke C."/>
            <person name="Higgins E.E."/>
            <person name="Huebert T."/>
            <person name="Sharpe A.G."/>
            <person name="Parkin I.A."/>
        </authorList>
    </citation>
    <scope>NUCLEOTIDE SEQUENCE [LARGE SCALE GENOMIC DNA]</scope>
    <source>
        <strain evidence="2">cv. DH55</strain>
    </source>
</reference>
<dbReference type="RefSeq" id="XP_019084791.1">
    <property type="nucleotide sequence ID" value="XM_019229246.1"/>
</dbReference>
<feature type="compositionally biased region" description="Polar residues" evidence="1">
    <location>
        <begin position="196"/>
        <end position="208"/>
    </location>
</feature>
<organism evidence="2 3">
    <name type="scientific">Camelina sativa</name>
    <name type="common">False flax</name>
    <name type="synonym">Myagrum sativum</name>
    <dbReference type="NCBI Taxonomy" id="90675"/>
    <lineage>
        <taxon>Eukaryota</taxon>
        <taxon>Viridiplantae</taxon>
        <taxon>Streptophyta</taxon>
        <taxon>Embryophyta</taxon>
        <taxon>Tracheophyta</taxon>
        <taxon>Spermatophyta</taxon>
        <taxon>Magnoliopsida</taxon>
        <taxon>eudicotyledons</taxon>
        <taxon>Gunneridae</taxon>
        <taxon>Pentapetalae</taxon>
        <taxon>rosids</taxon>
        <taxon>malvids</taxon>
        <taxon>Brassicales</taxon>
        <taxon>Brassicaceae</taxon>
        <taxon>Camelineae</taxon>
        <taxon>Camelina</taxon>
    </lineage>
</organism>
<gene>
    <name evidence="3" type="primary">LOC109126167</name>
</gene>
<keyword evidence="2" id="KW-1185">Reference proteome</keyword>
<reference evidence="3" key="2">
    <citation type="submission" date="2025-08" db="UniProtKB">
        <authorList>
            <consortium name="RefSeq"/>
        </authorList>
    </citation>
    <scope>IDENTIFICATION</scope>
    <source>
        <tissue evidence="3">Leaf</tissue>
    </source>
</reference>
<evidence type="ECO:0000313" key="2">
    <source>
        <dbReference type="Proteomes" id="UP000694864"/>
    </source>
</evidence>
<sequence length="221" mass="24516">MIVEMKETNRLPLILGTPFLNTVGASIDFPNKRVTLLHVDPNTSYPIKPSPTMFCGTITSEEEATKEAHRDLNDKVGIKETTKLDEEILDGEYLDSLFDDLKGDSREGDLGQANKVVDKKKRKKKQNQLPTIVSSPMTLCLHPLGLVDGAIEYKVKHKGPSSPFASVKAKLDPNYHYDKDKLHELLSSVITINLHSPSTNSTESQGRTKASPITPFPKVHN</sequence>
<dbReference type="Proteomes" id="UP000694864">
    <property type="component" value="Chromosome 9"/>
</dbReference>